<gene>
    <name evidence="2" type="ORF">LCGC14_1076470</name>
</gene>
<reference evidence="2" key="1">
    <citation type="journal article" date="2015" name="Nature">
        <title>Complex archaea that bridge the gap between prokaryotes and eukaryotes.</title>
        <authorList>
            <person name="Spang A."/>
            <person name="Saw J.H."/>
            <person name="Jorgensen S.L."/>
            <person name="Zaremba-Niedzwiedzka K."/>
            <person name="Martijn J."/>
            <person name="Lind A.E."/>
            <person name="van Eijk R."/>
            <person name="Schleper C."/>
            <person name="Guy L."/>
            <person name="Ettema T.J."/>
        </authorList>
    </citation>
    <scope>NUCLEOTIDE SEQUENCE</scope>
</reference>
<feature type="region of interest" description="Disordered" evidence="1">
    <location>
        <begin position="32"/>
        <end position="71"/>
    </location>
</feature>
<organism evidence="2">
    <name type="scientific">marine sediment metagenome</name>
    <dbReference type="NCBI Taxonomy" id="412755"/>
    <lineage>
        <taxon>unclassified sequences</taxon>
        <taxon>metagenomes</taxon>
        <taxon>ecological metagenomes</taxon>
    </lineage>
</organism>
<feature type="compositionally biased region" description="Pro residues" evidence="1">
    <location>
        <begin position="40"/>
        <end position="53"/>
    </location>
</feature>
<sequence length="1038" mass="116862">MTEWWKYKPGIESIQERIDAELLRYERDFTPQPFQTSLQAPPPSQAPIEPFPSPFQEAPVGQPTLQPLRAGPTQIQPLERPLEKPEEKPIEIPFWQRALQVFTAPFEWVDENVIKPGLSLAVTGVGFVPEVQRKAGEDFFEWKKRSWEEWKAPGVNVNIPWSNDPWRVDVKGVLEFAPWLLIPGAGQVGGAVRAARGIAGVAGQFGKTGKALGFAIEYSPWGLVEKTAGVALRGGIRAVGKATGGVSTRVGEHLFGKMPEPTPLSPTVKKFANYLNDVVLPARKAFEEALTPQLRAPQAGRLATIAKRHRAGEITSAQRLRLEEKALKAGGLKGQFAVEPFKFNKKKMNELLDPIYKAAENDFEAMGAAKSLRNLFLTGELPEPRFFRQYAKAYGLEFAKAIKGLTNLPSSRVNKILDFLNIPRSVLASADLSATFRQGLILSLTHPVAVPRAFWRQLKGFASEKLALQADDALRARPMYEKATKELGVEFTAVHKGAELIAKEEFFTSNLAQSIPFVRRSERAFTIFLNEMKMASAESAYGAMKAQGASATQMKLMGKFIMIASGRGELPANLTQYAPVFSTVLFSPRLQAATLQLPRQIGRMLLSKNPYMRKEAAKALITFIGGGASLITLLNATGVTEKVELDPRSGDFGKIKVGETRLDIWRGYLQYIRFVAQLTTSERKSAYGNMNKVQRDEVAWRFLQSKSSPAFGLMVDLLKGENYMGEPLFEKTTGAIKTARNRFLPIAMQDIIDATEQSGMNGLWTAAPATLGIGTLTYVNDLVRVKEKIARDAGYDSWDDIDPKTQRQIQNRNAELQTAYIDFDRQVMGTAWGDWRNAGNAIDEVFRESVDRAVAQFQQTQDGYIFREKVGDAFTARRGGYDARNKETRFSEIVNRLKITDSAELLVKLGPQQTAIRIYNEALWGDDMYDEFGDYRFDEAEIRKQQLRQQMGDEMFSYVEEYSGLKYETFPDEYKELAQAKQVMRPYWQVRDEAIKLFGEPRTSSQERRLDSFISKIRRRLRRTNPEIAVAYNRFYRR</sequence>
<evidence type="ECO:0008006" key="3">
    <source>
        <dbReference type="Google" id="ProtNLM"/>
    </source>
</evidence>
<proteinExistence type="predicted"/>
<dbReference type="AlphaFoldDB" id="A0A0F9N408"/>
<protein>
    <recommendedName>
        <fullName evidence="3">Large polyvalent protein associated domain-containing protein</fullName>
    </recommendedName>
</protein>
<dbReference type="EMBL" id="LAZR01004681">
    <property type="protein sequence ID" value="KKN06517.1"/>
    <property type="molecule type" value="Genomic_DNA"/>
</dbReference>
<name>A0A0F9N408_9ZZZZ</name>
<evidence type="ECO:0000313" key="2">
    <source>
        <dbReference type="EMBL" id="KKN06517.1"/>
    </source>
</evidence>
<comment type="caution">
    <text evidence="2">The sequence shown here is derived from an EMBL/GenBank/DDBJ whole genome shotgun (WGS) entry which is preliminary data.</text>
</comment>
<evidence type="ECO:0000256" key="1">
    <source>
        <dbReference type="SAM" id="MobiDB-lite"/>
    </source>
</evidence>
<accession>A0A0F9N408</accession>